<organism evidence="1 2">
    <name type="scientific">Bordetella avium (strain 197N)</name>
    <dbReference type="NCBI Taxonomy" id="360910"/>
    <lineage>
        <taxon>Bacteria</taxon>
        <taxon>Pseudomonadati</taxon>
        <taxon>Pseudomonadota</taxon>
        <taxon>Betaproteobacteria</taxon>
        <taxon>Burkholderiales</taxon>
        <taxon>Alcaligenaceae</taxon>
        <taxon>Bordetella</taxon>
    </lineage>
</organism>
<accession>Q2L2G1</accession>
<name>Q2L2G1_BORA1</name>
<gene>
    <name evidence="1" type="ORF">BAV1442A</name>
</gene>
<evidence type="ECO:0000313" key="1">
    <source>
        <dbReference type="EMBL" id="CAJ49054.1"/>
    </source>
</evidence>
<dbReference type="STRING" id="360910.BAV1442A"/>
<dbReference type="HOGENOM" id="CLU_2951102_0_0_4"/>
<dbReference type="AlphaFoldDB" id="Q2L2G1"/>
<dbReference type="Proteomes" id="UP000001977">
    <property type="component" value="Chromosome"/>
</dbReference>
<protein>
    <submittedName>
        <fullName evidence="1">Phage protein</fullName>
    </submittedName>
</protein>
<reference evidence="1 2" key="1">
    <citation type="journal article" date="2006" name="J. Bacteriol.">
        <title>Comparison of the genome sequence of the poultry pathogen Bordetella avium with those of B. bronchiseptica, B. pertussis, and B. parapertussis reveals extensive diversity in surface structures associated with host interaction.</title>
        <authorList>
            <person name="Sebaihia M."/>
            <person name="Preston A."/>
            <person name="Maskell D.J."/>
            <person name="Kuzmiak H."/>
            <person name="Connell T.D."/>
            <person name="King N.D."/>
            <person name="Orndorff P.E."/>
            <person name="Miyamoto D.M."/>
            <person name="Thomson N.R."/>
            <person name="Harris D."/>
            <person name="Goble A."/>
            <person name="Lord A."/>
            <person name="Murphy L."/>
            <person name="Quail M.A."/>
            <person name="Rutter S."/>
            <person name="Squares R."/>
            <person name="Squares S."/>
            <person name="Woodward J."/>
            <person name="Parkhill J."/>
            <person name="Temple L.M."/>
        </authorList>
    </citation>
    <scope>NUCLEOTIDE SEQUENCE [LARGE SCALE GENOMIC DNA]</scope>
    <source>
        <strain evidence="1 2">197N</strain>
    </source>
</reference>
<dbReference type="EMBL" id="AM167904">
    <property type="protein sequence ID" value="CAJ49054.1"/>
    <property type="molecule type" value="Genomic_DNA"/>
</dbReference>
<proteinExistence type="predicted"/>
<evidence type="ECO:0000313" key="2">
    <source>
        <dbReference type="Proteomes" id="UP000001977"/>
    </source>
</evidence>
<sequence length="59" mass="6378">MIAASPIVGRGPTSQAATGKRGISFSFMVGSFLERVVVWQSNPIRQELTAQFRSANARP</sequence>
<keyword evidence="2" id="KW-1185">Reference proteome</keyword>
<dbReference type="KEGG" id="bav:BAV1442A"/>